<dbReference type="AlphaFoldDB" id="A0A674C0T7"/>
<evidence type="ECO:0000313" key="2">
    <source>
        <dbReference type="Proteomes" id="UP000472277"/>
    </source>
</evidence>
<dbReference type="GeneTree" id="ENSGT00990000212527"/>
<sequence length="107" mass="12132">MPNLSSGWIILEKGKCSLTGMEKKFCTKFERNMLLPEMQGQGGEEILPIIPELTLDQRVVNDLTLGRRISFYELRGEIGCGNVRLGIHTLNKGKEGYRLLVRHPFNS</sequence>
<protein>
    <submittedName>
        <fullName evidence="1">Uncharacterized protein</fullName>
    </submittedName>
</protein>
<evidence type="ECO:0000313" key="1">
    <source>
        <dbReference type="Ensembl" id="ENSSTUP00000076946.1"/>
    </source>
</evidence>
<organism evidence="1 2">
    <name type="scientific">Salmo trutta</name>
    <name type="common">Brown trout</name>
    <dbReference type="NCBI Taxonomy" id="8032"/>
    <lineage>
        <taxon>Eukaryota</taxon>
        <taxon>Metazoa</taxon>
        <taxon>Chordata</taxon>
        <taxon>Craniata</taxon>
        <taxon>Vertebrata</taxon>
        <taxon>Euteleostomi</taxon>
        <taxon>Actinopterygii</taxon>
        <taxon>Neopterygii</taxon>
        <taxon>Teleostei</taxon>
        <taxon>Protacanthopterygii</taxon>
        <taxon>Salmoniformes</taxon>
        <taxon>Salmonidae</taxon>
        <taxon>Salmoninae</taxon>
        <taxon>Salmo</taxon>
    </lineage>
</organism>
<dbReference type="InParanoid" id="A0A674C0T7"/>
<reference evidence="1" key="2">
    <citation type="submission" date="2025-09" db="UniProtKB">
        <authorList>
            <consortium name="Ensembl"/>
        </authorList>
    </citation>
    <scope>IDENTIFICATION</scope>
</reference>
<keyword evidence="2" id="KW-1185">Reference proteome</keyword>
<name>A0A674C0T7_SALTR</name>
<dbReference type="Proteomes" id="UP000472277">
    <property type="component" value="Chromosome 22"/>
</dbReference>
<dbReference type="OMA" id="GWIILEK"/>
<proteinExistence type="predicted"/>
<accession>A0A674C0T7</accession>
<reference evidence="1" key="1">
    <citation type="submission" date="2025-08" db="UniProtKB">
        <authorList>
            <consortium name="Ensembl"/>
        </authorList>
    </citation>
    <scope>IDENTIFICATION</scope>
</reference>
<dbReference type="Ensembl" id="ENSSTUT00000081944.1">
    <property type="protein sequence ID" value="ENSSTUP00000076946.1"/>
    <property type="gene ID" value="ENSSTUG00000033934.1"/>
</dbReference>